<dbReference type="InterPro" id="IPR058007">
    <property type="entry name" value="Gp5.9"/>
</dbReference>
<evidence type="ECO:0000313" key="2">
    <source>
        <dbReference type="Proteomes" id="UP000325508"/>
    </source>
</evidence>
<evidence type="ECO:0000313" key="1">
    <source>
        <dbReference type="EMBL" id="QFG05185.1"/>
    </source>
</evidence>
<accession>A0A5J6TAB2</accession>
<reference evidence="1 2" key="1">
    <citation type="submission" date="2019-07" db="EMBL/GenBank/DDBJ databases">
        <authorList>
            <person name="Loney R.E."/>
            <person name="Krukonis G.P."/>
            <person name="Delesalle V.A."/>
        </authorList>
    </citation>
    <scope>NUCLEOTIDE SEQUENCE [LARGE SCALE GENOMIC DNA]</scope>
</reference>
<dbReference type="Pfam" id="PF25708">
    <property type="entry name" value="Phage_T7_Gp5_9"/>
    <property type="match status" value="1"/>
</dbReference>
<protein>
    <submittedName>
        <fullName evidence="1">Uncharacterized protein</fullName>
    </submittedName>
</protein>
<dbReference type="Proteomes" id="UP000325508">
    <property type="component" value="Segment"/>
</dbReference>
<keyword evidence="2" id="KW-1185">Reference proteome</keyword>
<gene>
    <name evidence="1" type="primary">42</name>
    <name evidence="1" type="ORF">019DV002_42</name>
</gene>
<sequence length="51" mass="6154">MSEKMITISLKEYTHLKDRELFLDCLEGAGVDNWQGYSYAWEMYKEEKEED</sequence>
<proteinExistence type="predicted"/>
<organism evidence="1 2">
    <name type="scientific">Bacillus phage 019DV002</name>
    <dbReference type="NCBI Taxonomy" id="2601653"/>
    <lineage>
        <taxon>Viruses</taxon>
        <taxon>Duplodnaviria</taxon>
        <taxon>Heunggongvirae</taxon>
        <taxon>Uroviricota</taxon>
        <taxon>Caudoviricetes</taxon>
        <taxon>Ehrlichviridae</taxon>
        <taxon>Gettysburgvirus</taxon>
        <taxon>Gettysburgvirus gv019DV002</taxon>
    </lineage>
</organism>
<dbReference type="EMBL" id="MN176220">
    <property type="protein sequence ID" value="QFG05185.1"/>
    <property type="molecule type" value="Genomic_DNA"/>
</dbReference>
<name>A0A5J6TAB2_9CAUD</name>